<dbReference type="SUPFAM" id="SSF54001">
    <property type="entry name" value="Cysteine proteinases"/>
    <property type="match status" value="1"/>
</dbReference>
<evidence type="ECO:0000259" key="3">
    <source>
        <dbReference type="Pfam" id="PF05257"/>
    </source>
</evidence>
<feature type="transmembrane region" description="Helical" evidence="1">
    <location>
        <begin position="288"/>
        <end position="304"/>
    </location>
</feature>
<dbReference type="Pfam" id="PF01471">
    <property type="entry name" value="PG_binding_1"/>
    <property type="match status" value="1"/>
</dbReference>
<dbReference type="InterPro" id="IPR007921">
    <property type="entry name" value="CHAP_dom"/>
</dbReference>
<dbReference type="Pfam" id="PF05257">
    <property type="entry name" value="CHAP"/>
    <property type="match status" value="1"/>
</dbReference>
<reference evidence="4 5" key="1">
    <citation type="submission" date="2016-10" db="EMBL/GenBank/DDBJ databases">
        <authorList>
            <person name="de Groot N.N."/>
        </authorList>
    </citation>
    <scope>NUCLEOTIDE SEQUENCE [LARGE SCALE GENOMIC DNA]</scope>
    <source>
        <strain evidence="4 5">CGMCC 1.8894</strain>
    </source>
</reference>
<evidence type="ECO:0000259" key="2">
    <source>
        <dbReference type="Pfam" id="PF01471"/>
    </source>
</evidence>
<protein>
    <submittedName>
        <fullName evidence="4">TIGR02594 family protein</fullName>
    </submittedName>
</protein>
<dbReference type="EMBL" id="FNOM01000003">
    <property type="protein sequence ID" value="SDW78825.1"/>
    <property type="molecule type" value="Genomic_DNA"/>
</dbReference>
<evidence type="ECO:0000313" key="5">
    <source>
        <dbReference type="Proteomes" id="UP000198539"/>
    </source>
</evidence>
<dbReference type="Proteomes" id="UP000198539">
    <property type="component" value="Unassembled WGS sequence"/>
</dbReference>
<feature type="domain" description="Peptidoglycan binding-like" evidence="2">
    <location>
        <begin position="160"/>
        <end position="214"/>
    </location>
</feature>
<dbReference type="InterPro" id="IPR036365">
    <property type="entry name" value="PGBD-like_sf"/>
</dbReference>
<sequence>MTHFNAALIEAAGRHLGAREWPGAQHNPVVLGFFAASGNAHVQDDETPWCAAFVGAVLAELGLHGTGALNARSYLDWGVPVAMADARPGDVVVLWRGQPDGWQGHVGFLISINGDRVTLRGGNQGNTVSDASYPVSRVLGFRRAVQQAADGRQTLRHGARGPAVRQLQQRLAELGYFPGAADGVYGDRTRAAVLALQADLDLDVDGVVGAQTWAGLDDAPPRPARAVDAQDLRDRGSRTIREADRGQALTATGIVGGGLGVVIERTEEAVALFDQGAGLLDRAQSLALAYWPVLLIAAAGLLLWRHLDQIKAARVADARTGSNVAR</sequence>
<dbReference type="InterPro" id="IPR002477">
    <property type="entry name" value="Peptidoglycan-bd-like"/>
</dbReference>
<dbReference type="Gene3D" id="3.90.1720.10">
    <property type="entry name" value="endopeptidase domain like (from Nostoc punctiforme)"/>
    <property type="match status" value="1"/>
</dbReference>
<dbReference type="OrthoDB" id="5395100at2"/>
<dbReference type="InterPro" id="IPR038765">
    <property type="entry name" value="Papain-like_cys_pep_sf"/>
</dbReference>
<keyword evidence="5" id="KW-1185">Reference proteome</keyword>
<feature type="domain" description="Peptidase C51" evidence="3">
    <location>
        <begin position="44"/>
        <end position="123"/>
    </location>
</feature>
<keyword evidence="1" id="KW-0472">Membrane</keyword>
<dbReference type="Gene3D" id="1.10.101.10">
    <property type="entry name" value="PGBD-like superfamily/PGBD"/>
    <property type="match status" value="1"/>
</dbReference>
<dbReference type="InterPro" id="IPR013423">
    <property type="entry name" value="CHP02594"/>
</dbReference>
<evidence type="ECO:0000313" key="4">
    <source>
        <dbReference type="EMBL" id="SDW78825.1"/>
    </source>
</evidence>
<gene>
    <name evidence="4" type="ORF">SAMN04488238_103353</name>
</gene>
<dbReference type="NCBIfam" id="TIGR02594">
    <property type="entry name" value="TIGR02594 family protein"/>
    <property type="match status" value="1"/>
</dbReference>
<dbReference type="RefSeq" id="WP_092886929.1">
    <property type="nucleotide sequence ID" value="NZ_CP061498.1"/>
</dbReference>
<accession>A0A1H2WE58</accession>
<keyword evidence="1" id="KW-0812">Transmembrane</keyword>
<dbReference type="InterPro" id="IPR036366">
    <property type="entry name" value="PGBDSf"/>
</dbReference>
<dbReference type="STRING" id="564137.SAMN04488238_103353"/>
<name>A0A1H2WE58_9RHOB</name>
<evidence type="ECO:0000256" key="1">
    <source>
        <dbReference type="SAM" id="Phobius"/>
    </source>
</evidence>
<organism evidence="4 5">
    <name type="scientific">Roseicitreum antarcticum</name>
    <dbReference type="NCBI Taxonomy" id="564137"/>
    <lineage>
        <taxon>Bacteria</taxon>
        <taxon>Pseudomonadati</taxon>
        <taxon>Pseudomonadota</taxon>
        <taxon>Alphaproteobacteria</taxon>
        <taxon>Rhodobacterales</taxon>
        <taxon>Paracoccaceae</taxon>
        <taxon>Roseicitreum</taxon>
    </lineage>
</organism>
<keyword evidence="1" id="KW-1133">Transmembrane helix</keyword>
<dbReference type="SUPFAM" id="SSF47090">
    <property type="entry name" value="PGBD-like"/>
    <property type="match status" value="1"/>
</dbReference>
<proteinExistence type="predicted"/>
<dbReference type="AlphaFoldDB" id="A0A1H2WE58"/>